<evidence type="ECO:0000313" key="2">
    <source>
        <dbReference type="EMBL" id="NYG22580.1"/>
    </source>
</evidence>
<dbReference type="PROSITE" id="PS51462">
    <property type="entry name" value="NUDIX"/>
    <property type="match status" value="1"/>
</dbReference>
<keyword evidence="2" id="KW-0378">Hydrolase</keyword>
<dbReference type="InterPro" id="IPR015797">
    <property type="entry name" value="NUDIX_hydrolase-like_dom_sf"/>
</dbReference>
<reference evidence="2 3" key="1">
    <citation type="submission" date="2020-07" db="EMBL/GenBank/DDBJ databases">
        <title>Sequencing the genomes of 1000 actinobacteria strains.</title>
        <authorList>
            <person name="Klenk H.-P."/>
        </authorList>
    </citation>
    <scope>NUCLEOTIDE SEQUENCE [LARGE SCALE GENOMIC DNA]</scope>
    <source>
        <strain evidence="2 3">DSM 8598</strain>
    </source>
</reference>
<dbReference type="InterPro" id="IPR000086">
    <property type="entry name" value="NUDIX_hydrolase_dom"/>
</dbReference>
<proteinExistence type="predicted"/>
<keyword evidence="3" id="KW-1185">Reference proteome</keyword>
<dbReference type="Proteomes" id="UP000549066">
    <property type="component" value="Unassembled WGS sequence"/>
</dbReference>
<dbReference type="PANTHER" id="PTHR21340">
    <property type="entry name" value="DIADENOSINE 5,5-P1,P4-TETRAPHOSPHATE PYROPHOSPHOHYDROLASE MUTT"/>
    <property type="match status" value="1"/>
</dbReference>
<comment type="caution">
    <text evidence="2">The sequence shown here is derived from an EMBL/GenBank/DDBJ whole genome shotgun (WGS) entry which is preliminary data.</text>
</comment>
<dbReference type="CDD" id="cd04662">
    <property type="entry name" value="NUDIX_Hydrolase"/>
    <property type="match status" value="1"/>
</dbReference>
<dbReference type="GO" id="GO:0006754">
    <property type="term" value="P:ATP biosynthetic process"/>
    <property type="evidence" value="ECO:0007669"/>
    <property type="project" value="TreeGrafter"/>
</dbReference>
<organism evidence="2 3">
    <name type="scientific">Agromyces hippuratus</name>
    <dbReference type="NCBI Taxonomy" id="286438"/>
    <lineage>
        <taxon>Bacteria</taxon>
        <taxon>Bacillati</taxon>
        <taxon>Actinomycetota</taxon>
        <taxon>Actinomycetes</taxon>
        <taxon>Micrococcales</taxon>
        <taxon>Microbacteriaceae</taxon>
        <taxon>Agromyces</taxon>
    </lineage>
</organism>
<sequence>MPVTSAGLLLYRELRELRGLEVFIAHMGGPFWARKQAGAWSIPKGEFTDEEPLAAARREFAEEIGVPAPDADVIDLGAFRYSSGKTVRVFAAPAPDFEVDEVRSNTFEIEWPPRSGRRREFPEVDEARWTPVFEARELLTAGQRPALDALLAAFDGSLG</sequence>
<evidence type="ECO:0000313" key="3">
    <source>
        <dbReference type="Proteomes" id="UP000549066"/>
    </source>
</evidence>
<protein>
    <submittedName>
        <fullName evidence="2">Putative NUDIX family NTP pyrophosphohydrolase</fullName>
    </submittedName>
</protein>
<dbReference type="Gene3D" id="3.90.79.10">
    <property type="entry name" value="Nucleoside Triphosphate Pyrophosphohydrolase"/>
    <property type="match status" value="1"/>
</dbReference>
<dbReference type="Pfam" id="PF00293">
    <property type="entry name" value="NUDIX"/>
    <property type="match status" value="1"/>
</dbReference>
<dbReference type="PANTHER" id="PTHR21340:SF7">
    <property type="entry name" value="NUDIX HYDROLASE DOMAIN-CONTAINING PROTEIN"/>
    <property type="match status" value="1"/>
</dbReference>
<dbReference type="GO" id="GO:0006167">
    <property type="term" value="P:AMP biosynthetic process"/>
    <property type="evidence" value="ECO:0007669"/>
    <property type="project" value="TreeGrafter"/>
</dbReference>
<dbReference type="RefSeq" id="WP_179552370.1">
    <property type="nucleotide sequence ID" value="NZ_JACCFI010000001.1"/>
</dbReference>
<feature type="domain" description="Nudix hydrolase" evidence="1">
    <location>
        <begin position="1"/>
        <end position="152"/>
    </location>
</feature>
<name>A0A852X1Y8_9MICO</name>
<evidence type="ECO:0000259" key="1">
    <source>
        <dbReference type="PROSITE" id="PS51462"/>
    </source>
</evidence>
<dbReference type="EMBL" id="JACCFI010000001">
    <property type="protein sequence ID" value="NYG22580.1"/>
    <property type="molecule type" value="Genomic_DNA"/>
</dbReference>
<dbReference type="InterPro" id="IPR051325">
    <property type="entry name" value="Nudix_hydrolase_domain"/>
</dbReference>
<dbReference type="AlphaFoldDB" id="A0A852X1Y8"/>
<gene>
    <name evidence="2" type="ORF">BJY17_003327</name>
</gene>
<dbReference type="SUPFAM" id="SSF55811">
    <property type="entry name" value="Nudix"/>
    <property type="match status" value="1"/>
</dbReference>
<dbReference type="GO" id="GO:0004081">
    <property type="term" value="F:bis(5'-nucleosyl)-tetraphosphatase (asymmetrical) activity"/>
    <property type="evidence" value="ECO:0007669"/>
    <property type="project" value="TreeGrafter"/>
</dbReference>
<accession>A0A852X1Y8</accession>